<dbReference type="InterPro" id="IPR013114">
    <property type="entry name" value="FabA_FabZ"/>
</dbReference>
<dbReference type="GO" id="GO:0009245">
    <property type="term" value="P:lipid A biosynthetic process"/>
    <property type="evidence" value="ECO:0007669"/>
    <property type="project" value="UniProtKB-UniRule"/>
</dbReference>
<dbReference type="NCBIfam" id="TIGR01750">
    <property type="entry name" value="fabZ"/>
    <property type="match status" value="1"/>
</dbReference>
<proteinExistence type="inferred from homology"/>
<keyword evidence="6 8" id="KW-0456">Lyase</keyword>
<dbReference type="EC" id="4.2.1.59" evidence="8"/>
<comment type="similarity">
    <text evidence="8">Belongs to the thioester dehydratase family. FabZ subfamily.</text>
</comment>
<evidence type="ECO:0000256" key="6">
    <source>
        <dbReference type="ARBA" id="ARBA00023239"/>
    </source>
</evidence>
<comment type="catalytic activity">
    <reaction evidence="8">
        <text>a (3R)-hydroxyacyl-[ACP] = a (2E)-enoyl-[ACP] + H2O</text>
        <dbReference type="Rhea" id="RHEA:13097"/>
        <dbReference type="Rhea" id="RHEA-COMP:9925"/>
        <dbReference type="Rhea" id="RHEA-COMP:9945"/>
        <dbReference type="ChEBI" id="CHEBI:15377"/>
        <dbReference type="ChEBI" id="CHEBI:78784"/>
        <dbReference type="ChEBI" id="CHEBI:78827"/>
        <dbReference type="EC" id="4.2.1.59"/>
    </reaction>
</comment>
<sequence>MYKNMDINRIMEVLPHRYPMLLVDRIIEMNEEKVVGIKCVTINEQFFQGHYPGQPIMPGVLIVESLAQTGAMFILIHVDNLETKVPYFVKIDKVKFRKPVMPGDVLRNECKLIEHKGNIFVLDAKAYVDGKVVCEGELTAAIVDRDKA</sequence>
<keyword evidence="5 8" id="KW-0443">Lipid metabolism</keyword>
<feature type="active site" evidence="8">
    <location>
        <position position="50"/>
    </location>
</feature>
<dbReference type="SUPFAM" id="SSF54637">
    <property type="entry name" value="Thioesterase/thiol ester dehydrase-isomerase"/>
    <property type="match status" value="1"/>
</dbReference>
<dbReference type="InterPro" id="IPR010084">
    <property type="entry name" value="FabZ"/>
</dbReference>
<name>A0A350H7S3_UNCW3</name>
<keyword evidence="4 8" id="KW-0441">Lipid A biosynthesis</keyword>
<dbReference type="InterPro" id="IPR029069">
    <property type="entry name" value="HotDog_dom_sf"/>
</dbReference>
<organism evidence="9 10">
    <name type="scientific">candidate division WOR-3 bacterium</name>
    <dbReference type="NCBI Taxonomy" id="2052148"/>
    <lineage>
        <taxon>Bacteria</taxon>
        <taxon>Bacteria division WOR-3</taxon>
    </lineage>
</organism>
<keyword evidence="3 8" id="KW-0444">Lipid biosynthesis</keyword>
<dbReference type="Proteomes" id="UP000264062">
    <property type="component" value="Unassembled WGS sequence"/>
</dbReference>
<comment type="caution">
    <text evidence="9">The sequence shown here is derived from an EMBL/GenBank/DDBJ whole genome shotgun (WGS) entry which is preliminary data.</text>
</comment>
<dbReference type="FunFam" id="3.10.129.10:FF:000001">
    <property type="entry name" value="3-hydroxyacyl-[acyl-carrier-protein] dehydratase FabZ"/>
    <property type="match status" value="1"/>
</dbReference>
<gene>
    <name evidence="8 9" type="primary">fabZ</name>
    <name evidence="9" type="ORF">DCW38_00145</name>
</gene>
<evidence type="ECO:0000256" key="8">
    <source>
        <dbReference type="HAMAP-Rule" id="MF_00406"/>
    </source>
</evidence>
<dbReference type="NCBIfam" id="NF000582">
    <property type="entry name" value="PRK00006.1"/>
    <property type="match status" value="1"/>
</dbReference>
<reference evidence="9 10" key="1">
    <citation type="journal article" date="2018" name="Nat. Biotechnol.">
        <title>A standardized bacterial taxonomy based on genome phylogeny substantially revises the tree of life.</title>
        <authorList>
            <person name="Parks D.H."/>
            <person name="Chuvochina M."/>
            <person name="Waite D.W."/>
            <person name="Rinke C."/>
            <person name="Skarshewski A."/>
            <person name="Chaumeil P.A."/>
            <person name="Hugenholtz P."/>
        </authorList>
    </citation>
    <scope>NUCLEOTIDE SEQUENCE [LARGE SCALE GENOMIC DNA]</scope>
    <source>
        <strain evidence="9">UBA9956</strain>
    </source>
</reference>
<dbReference type="GO" id="GO:0016020">
    <property type="term" value="C:membrane"/>
    <property type="evidence" value="ECO:0007669"/>
    <property type="project" value="GOC"/>
</dbReference>
<evidence type="ECO:0000313" key="9">
    <source>
        <dbReference type="EMBL" id="HAV91589.1"/>
    </source>
</evidence>
<protein>
    <recommendedName>
        <fullName evidence="8">3-hydroxyacyl-[acyl-carrier-protein] dehydratase FabZ</fullName>
        <ecNumber evidence="8">4.2.1.59</ecNumber>
    </recommendedName>
    <alternativeName>
        <fullName evidence="8">(3R)-hydroxymyristoyl-[acyl-carrier-protein] dehydratase</fullName>
        <shortName evidence="8">(3R)-hydroxymyristoyl-ACP dehydrase</shortName>
    </alternativeName>
    <alternativeName>
        <fullName evidence="8">Beta-hydroxyacyl-ACP dehydratase</fullName>
    </alternativeName>
</protein>
<evidence type="ECO:0000256" key="1">
    <source>
        <dbReference type="ARBA" id="ARBA00004496"/>
    </source>
</evidence>
<keyword evidence="2 8" id="KW-0963">Cytoplasm</keyword>
<dbReference type="Pfam" id="PF07977">
    <property type="entry name" value="FabA"/>
    <property type="match status" value="1"/>
</dbReference>
<comment type="subcellular location">
    <subcellularLocation>
        <location evidence="1 8">Cytoplasm</location>
    </subcellularLocation>
</comment>
<dbReference type="Gene3D" id="3.10.129.10">
    <property type="entry name" value="Hotdog Thioesterase"/>
    <property type="match status" value="1"/>
</dbReference>
<dbReference type="PANTHER" id="PTHR30272">
    <property type="entry name" value="3-HYDROXYACYL-[ACYL-CARRIER-PROTEIN] DEHYDRATASE"/>
    <property type="match status" value="1"/>
</dbReference>
<dbReference type="AlphaFoldDB" id="A0A350H7S3"/>
<dbReference type="HAMAP" id="MF_00406">
    <property type="entry name" value="FabZ"/>
    <property type="match status" value="1"/>
</dbReference>
<accession>A0A350H7S3</accession>
<dbReference type="GO" id="GO:0005737">
    <property type="term" value="C:cytoplasm"/>
    <property type="evidence" value="ECO:0007669"/>
    <property type="project" value="UniProtKB-SubCell"/>
</dbReference>
<evidence type="ECO:0000256" key="5">
    <source>
        <dbReference type="ARBA" id="ARBA00023098"/>
    </source>
</evidence>
<evidence type="ECO:0000256" key="3">
    <source>
        <dbReference type="ARBA" id="ARBA00022516"/>
    </source>
</evidence>
<evidence type="ECO:0000256" key="2">
    <source>
        <dbReference type="ARBA" id="ARBA00022490"/>
    </source>
</evidence>
<dbReference type="EMBL" id="DMZY01000005">
    <property type="protein sequence ID" value="HAV91589.1"/>
    <property type="molecule type" value="Genomic_DNA"/>
</dbReference>
<comment type="function">
    <text evidence="7 8">Involved in unsaturated fatty acids biosynthesis. Catalyzes the dehydration of short chain beta-hydroxyacyl-ACPs and long chain saturated and unsaturated beta-hydroxyacyl-ACPs.</text>
</comment>
<dbReference type="GO" id="GO:0019171">
    <property type="term" value="F:(3R)-hydroxyacyl-[acyl-carrier-protein] dehydratase activity"/>
    <property type="evidence" value="ECO:0007669"/>
    <property type="project" value="UniProtKB-EC"/>
</dbReference>
<evidence type="ECO:0000313" key="10">
    <source>
        <dbReference type="Proteomes" id="UP000264062"/>
    </source>
</evidence>
<evidence type="ECO:0000256" key="4">
    <source>
        <dbReference type="ARBA" id="ARBA00022556"/>
    </source>
</evidence>
<dbReference type="PANTHER" id="PTHR30272:SF1">
    <property type="entry name" value="3-HYDROXYACYL-[ACYL-CARRIER-PROTEIN] DEHYDRATASE"/>
    <property type="match status" value="1"/>
</dbReference>
<dbReference type="GO" id="GO:0006633">
    <property type="term" value="P:fatty acid biosynthetic process"/>
    <property type="evidence" value="ECO:0007669"/>
    <property type="project" value="UniProtKB-UniRule"/>
</dbReference>
<dbReference type="CDD" id="cd01288">
    <property type="entry name" value="FabZ"/>
    <property type="match status" value="1"/>
</dbReference>
<evidence type="ECO:0000256" key="7">
    <source>
        <dbReference type="ARBA" id="ARBA00025049"/>
    </source>
</evidence>